<sequence>MFDILKKSMLTGIGMALKTRDEVEELAKDWAGKQKLSEDEGRKFMEELLKKYDSSVDKLEDKVEETVKKVLKKMNLVTQEEVDELKKEIGRLKAGSLPVEGTKE</sequence>
<evidence type="ECO:0000256" key="1">
    <source>
        <dbReference type="SAM" id="Coils"/>
    </source>
</evidence>
<protein>
    <submittedName>
        <fullName evidence="2">Poly(Hydroxyalcanoate) granule associated protein domain-containing protein</fullName>
    </submittedName>
</protein>
<dbReference type="Pfam" id="PF05597">
    <property type="entry name" value="Phasin"/>
    <property type="match status" value="1"/>
</dbReference>
<dbReference type="PANTHER" id="PTHR38664">
    <property type="entry name" value="SLR0058 PROTEIN"/>
    <property type="match status" value="1"/>
</dbReference>
<evidence type="ECO:0000313" key="3">
    <source>
        <dbReference type="Proteomes" id="UP000663720"/>
    </source>
</evidence>
<dbReference type="EMBL" id="CP061799">
    <property type="protein sequence ID" value="QTA80170.1"/>
    <property type="molecule type" value="Genomic_DNA"/>
</dbReference>
<evidence type="ECO:0000313" key="2">
    <source>
        <dbReference type="EMBL" id="QTA80170.1"/>
    </source>
</evidence>
<keyword evidence="3" id="KW-1185">Reference proteome</keyword>
<dbReference type="PANTHER" id="PTHR38664:SF1">
    <property type="entry name" value="SLR0058 PROTEIN"/>
    <property type="match status" value="1"/>
</dbReference>
<reference evidence="2" key="1">
    <citation type="journal article" date="2021" name="Microb. Physiol.">
        <title>Proteogenomic Insights into the Physiology of Marine, Sulfate-Reducing, Filamentous Desulfonema limicola and Desulfonema magnum.</title>
        <authorList>
            <person name="Schnaars V."/>
            <person name="Wohlbrand L."/>
            <person name="Scheve S."/>
            <person name="Hinrichs C."/>
            <person name="Reinhardt R."/>
            <person name="Rabus R."/>
        </authorList>
    </citation>
    <scope>NUCLEOTIDE SEQUENCE</scope>
    <source>
        <strain evidence="2">5ac10</strain>
    </source>
</reference>
<dbReference type="RefSeq" id="WP_207691841.1">
    <property type="nucleotide sequence ID" value="NZ_CP061799.1"/>
</dbReference>
<name>A0A975B7A7_9BACT</name>
<dbReference type="Proteomes" id="UP000663720">
    <property type="component" value="Chromosome"/>
</dbReference>
<organism evidence="2 3">
    <name type="scientific">Desulfonema limicola</name>
    <dbReference type="NCBI Taxonomy" id="45656"/>
    <lineage>
        <taxon>Bacteria</taxon>
        <taxon>Pseudomonadati</taxon>
        <taxon>Thermodesulfobacteriota</taxon>
        <taxon>Desulfobacteria</taxon>
        <taxon>Desulfobacterales</taxon>
        <taxon>Desulfococcaceae</taxon>
        <taxon>Desulfonema</taxon>
    </lineage>
</organism>
<keyword evidence="1" id="KW-0175">Coiled coil</keyword>
<dbReference type="InterPro" id="IPR008769">
    <property type="entry name" value="PhaF_PhaI"/>
</dbReference>
<dbReference type="KEGG" id="dli:dnl_24620"/>
<proteinExistence type="predicted"/>
<gene>
    <name evidence="2" type="ORF">dnl_24620</name>
</gene>
<feature type="coiled-coil region" evidence="1">
    <location>
        <begin position="42"/>
        <end position="88"/>
    </location>
</feature>
<accession>A0A975B7A7</accession>
<dbReference type="AlphaFoldDB" id="A0A975B7A7"/>